<dbReference type="GO" id="GO:0004601">
    <property type="term" value="F:peroxidase activity"/>
    <property type="evidence" value="ECO:0007669"/>
    <property type="project" value="UniProtKB-KW"/>
</dbReference>
<evidence type="ECO:0000256" key="1">
    <source>
        <dbReference type="ARBA" id="ARBA00001970"/>
    </source>
</evidence>
<dbReference type="Proteomes" id="UP000658613">
    <property type="component" value="Unassembled WGS sequence"/>
</dbReference>
<evidence type="ECO:0000256" key="4">
    <source>
        <dbReference type="ARBA" id="ARBA00022723"/>
    </source>
</evidence>
<evidence type="ECO:0000313" key="11">
    <source>
        <dbReference type="EMBL" id="MBG6122519.1"/>
    </source>
</evidence>
<sequence>MTDRPVSRRTFLAGSAAAGVAGAGLAGAAGCAREDSGAEGGPSRSELLQDSRVDFDGEHQAGIATPHPSFLKMVAFDLRKDRETRRDVARLMRVWTEDARRLCSGVAPRADLARELDTVTANLTITVGYGPGLFEKLGMSDQAPEWLAPLPKYSRDKLDDEWSGGDLALQICADDPMMVAHAARFLTAAGRTYVAPRWTQDGFLHAHGAIPSGYTMRNHFGQLDGTGNPGVADFGDVVWIDNGPEWLRGGTAMVVRRIEMHLDTWDILDRPSREAVIGRKLDSGAPLTGTDEFDEPDFATRDHYGLPVIDPNSHMALAKARSDKPDTPEMQARIFRRPYNYVMPVRAGEESSESGQIFVCFQKDPLKQFNVIQERLDASDRLNDWITHIGSAVFAVPRGTREGEVWGGSLFDE</sequence>
<keyword evidence="7" id="KW-0408">Iron</keyword>
<accession>A0A931GXU8</accession>
<dbReference type="InterPro" id="IPR048328">
    <property type="entry name" value="Dyp_perox_C"/>
</dbReference>
<protein>
    <submittedName>
        <fullName evidence="11">Dye decolorizing peroxidase</fullName>
        <ecNumber evidence="11">1.11.1.19</ecNumber>
    </submittedName>
</protein>
<keyword evidence="6 11" id="KW-0560">Oxidoreductase</keyword>
<dbReference type="Pfam" id="PF04261">
    <property type="entry name" value="Dyp_perox_N"/>
    <property type="match status" value="1"/>
</dbReference>
<evidence type="ECO:0000256" key="6">
    <source>
        <dbReference type="ARBA" id="ARBA00023002"/>
    </source>
</evidence>
<keyword evidence="12" id="KW-1185">Reference proteome</keyword>
<keyword evidence="4" id="KW-0479">Metal-binding</keyword>
<comment type="cofactor">
    <cofactor evidence="1">
        <name>heme b</name>
        <dbReference type="ChEBI" id="CHEBI:60344"/>
    </cofactor>
</comment>
<dbReference type="EC" id="1.11.1.19" evidence="11"/>
<dbReference type="SUPFAM" id="SSF54909">
    <property type="entry name" value="Dimeric alpha+beta barrel"/>
    <property type="match status" value="1"/>
</dbReference>
<dbReference type="NCBIfam" id="TIGR01413">
    <property type="entry name" value="Dyp_perox_fam"/>
    <property type="match status" value="1"/>
</dbReference>
<dbReference type="Pfam" id="PF20628">
    <property type="entry name" value="Dyp_perox_C"/>
    <property type="match status" value="1"/>
</dbReference>
<dbReference type="GO" id="GO:0005829">
    <property type="term" value="C:cytosol"/>
    <property type="evidence" value="ECO:0007669"/>
    <property type="project" value="TreeGrafter"/>
</dbReference>
<dbReference type="PANTHER" id="PTHR30521:SF4">
    <property type="entry name" value="DEFERROCHELATASE"/>
    <property type="match status" value="1"/>
</dbReference>
<proteinExistence type="inferred from homology"/>
<dbReference type="PROSITE" id="PS51404">
    <property type="entry name" value="DYP_PEROXIDASE"/>
    <property type="match status" value="1"/>
</dbReference>
<dbReference type="AlphaFoldDB" id="A0A931GXU8"/>
<keyword evidence="5" id="KW-0732">Signal</keyword>
<dbReference type="InterPro" id="IPR048327">
    <property type="entry name" value="Dyp_perox_N"/>
</dbReference>
<feature type="domain" description="Dyp-type peroxidase C-terminal" evidence="10">
    <location>
        <begin position="216"/>
        <end position="399"/>
    </location>
</feature>
<evidence type="ECO:0000259" key="9">
    <source>
        <dbReference type="Pfam" id="PF04261"/>
    </source>
</evidence>
<keyword evidence="2 11" id="KW-0575">Peroxidase</keyword>
<dbReference type="PANTHER" id="PTHR30521">
    <property type="entry name" value="DEFERROCHELATASE/PEROXIDASE"/>
    <property type="match status" value="1"/>
</dbReference>
<evidence type="ECO:0000256" key="8">
    <source>
        <dbReference type="ARBA" id="ARBA00025737"/>
    </source>
</evidence>
<dbReference type="InterPro" id="IPR011008">
    <property type="entry name" value="Dimeric_a/b-barrel"/>
</dbReference>
<keyword evidence="3" id="KW-0349">Heme</keyword>
<evidence type="ECO:0000256" key="7">
    <source>
        <dbReference type="ARBA" id="ARBA00023004"/>
    </source>
</evidence>
<evidence type="ECO:0000256" key="2">
    <source>
        <dbReference type="ARBA" id="ARBA00022559"/>
    </source>
</evidence>
<reference evidence="11" key="1">
    <citation type="submission" date="2020-11" db="EMBL/GenBank/DDBJ databases">
        <title>Sequencing the genomes of 1000 actinobacteria strains.</title>
        <authorList>
            <person name="Klenk H.-P."/>
        </authorList>
    </citation>
    <scope>NUCLEOTIDE SEQUENCE</scope>
    <source>
        <strain evidence="11">DSM 45632</strain>
    </source>
</reference>
<dbReference type="RefSeq" id="WP_196824898.1">
    <property type="nucleotide sequence ID" value="NZ_CP046980.1"/>
</dbReference>
<evidence type="ECO:0000256" key="3">
    <source>
        <dbReference type="ARBA" id="ARBA00022617"/>
    </source>
</evidence>
<comment type="caution">
    <text evidence="11">The sequence shown here is derived from an EMBL/GenBank/DDBJ whole genome shotgun (WGS) entry which is preliminary data.</text>
</comment>
<dbReference type="InterPro" id="IPR006314">
    <property type="entry name" value="Dyp_peroxidase"/>
</dbReference>
<organism evidence="11 12">
    <name type="scientific">Corynebacterium aquatimens</name>
    <dbReference type="NCBI Taxonomy" id="1190508"/>
    <lineage>
        <taxon>Bacteria</taxon>
        <taxon>Bacillati</taxon>
        <taxon>Actinomycetota</taxon>
        <taxon>Actinomycetes</taxon>
        <taxon>Mycobacteriales</taxon>
        <taxon>Corynebacteriaceae</taxon>
        <taxon>Corynebacterium</taxon>
    </lineage>
</organism>
<dbReference type="GO" id="GO:0020037">
    <property type="term" value="F:heme binding"/>
    <property type="evidence" value="ECO:0007669"/>
    <property type="project" value="InterPro"/>
</dbReference>
<evidence type="ECO:0000256" key="5">
    <source>
        <dbReference type="ARBA" id="ARBA00022729"/>
    </source>
</evidence>
<gene>
    <name evidence="11" type="ORF">IW254_001488</name>
</gene>
<name>A0A931GXU8_9CORY</name>
<feature type="domain" description="Dyp-type peroxidase N-terminal" evidence="9">
    <location>
        <begin position="60"/>
        <end position="203"/>
    </location>
</feature>
<evidence type="ECO:0000259" key="10">
    <source>
        <dbReference type="Pfam" id="PF20628"/>
    </source>
</evidence>
<evidence type="ECO:0000313" key="12">
    <source>
        <dbReference type="Proteomes" id="UP000658613"/>
    </source>
</evidence>
<dbReference type="GO" id="GO:0046872">
    <property type="term" value="F:metal ion binding"/>
    <property type="evidence" value="ECO:0007669"/>
    <property type="project" value="UniProtKB-KW"/>
</dbReference>
<dbReference type="PROSITE" id="PS51318">
    <property type="entry name" value="TAT"/>
    <property type="match status" value="1"/>
</dbReference>
<dbReference type="EMBL" id="JADOUE010000001">
    <property type="protein sequence ID" value="MBG6122519.1"/>
    <property type="molecule type" value="Genomic_DNA"/>
</dbReference>
<comment type="similarity">
    <text evidence="8">Belongs to the DyP-type peroxidase family.</text>
</comment>
<dbReference type="PROSITE" id="PS51257">
    <property type="entry name" value="PROKAR_LIPOPROTEIN"/>
    <property type="match status" value="1"/>
</dbReference>
<dbReference type="InterPro" id="IPR006311">
    <property type="entry name" value="TAT_signal"/>
</dbReference>